<dbReference type="Proteomes" id="UP000053110">
    <property type="component" value="Unassembled WGS sequence"/>
</dbReference>
<dbReference type="SUPFAM" id="SSF50978">
    <property type="entry name" value="WD40 repeat-like"/>
    <property type="match status" value="1"/>
</dbReference>
<dbReference type="PROSITE" id="PS50294">
    <property type="entry name" value="WD_REPEATS_REGION"/>
    <property type="match status" value="5"/>
</dbReference>
<dbReference type="GO" id="GO:0051015">
    <property type="term" value="F:actin filament binding"/>
    <property type="evidence" value="ECO:0007669"/>
    <property type="project" value="TreeGrafter"/>
</dbReference>
<dbReference type="OrthoDB" id="2306at2759"/>
<feature type="repeat" description="WD" evidence="4">
    <location>
        <begin position="530"/>
        <end position="565"/>
    </location>
</feature>
<proteinExistence type="inferred from homology"/>
<dbReference type="EMBL" id="KE375053">
    <property type="protein sequence ID" value="EPQ64657.1"/>
    <property type="molecule type" value="Genomic_DNA"/>
</dbReference>
<sequence length="610" mass="65910">MSIIIDRILAAAPTTERGRPSKLSADPKGEQLAYASGKSIFLRSIDNPSLSKQYTSHIAQTTVAQFSPSGYYVASGDVTGTVKVWDSVEANITKGEYQIISGRINDIAWDGDSQRIIAVGDGRERFGRCILADSGNSVGEITGHSSIINAVSIRKQRPLRAATVADDCSLIFLHGPPFRYADKIGNKHNRYIYDVQFSPDGNKLVSVGADRMIHLYDGKTALPEMQIGKDEHKGSIFGVSWASDSKRIVTASADQTVKLWDIETGKSLQTWKFGEENCVSIADHQVGVVWPASRNDGLIISLNLAGDLIYLVEGTENPIKTIQGHNKSITAMGSSVSSKGQNLFTGSFDGRVCAWDMSSYAGSTVQGECHKSQIIAFQTTSDKLYSAGWDDKLRIADICGKRYVGDAVSISAQPKGLASAEGRVFVVTCNGVDIFTDDKLVASLPIKNFNPTAIAAVKSLVAVGNDKNMVQIYTVGEDHQLSLHKELSDSQAGVVVLSFCEDGSLLAACNTMGKIIVYETSSWSVQTNRWSAHTARVMSFAWNSTGTHAVSGGLDNHVYVWSLKSPGKRIQAQHAHKDGVYGVSWADGDKRIVSTGGDATLKIWDVLDLD</sequence>
<feature type="repeat" description="WD" evidence="4">
    <location>
        <begin position="54"/>
        <end position="86"/>
    </location>
</feature>
<dbReference type="InterPro" id="IPR015943">
    <property type="entry name" value="WD40/YVTN_repeat-like_dom_sf"/>
</dbReference>
<dbReference type="SUPFAM" id="SSF50956">
    <property type="entry name" value="Thermostable phytase (3-phytase)"/>
    <property type="match status" value="1"/>
</dbReference>
<name>A0A656KNV8_BLUGR</name>
<evidence type="ECO:0000256" key="4">
    <source>
        <dbReference type="PROSITE-ProRule" id="PRU00221"/>
    </source>
</evidence>
<dbReference type="FunFam" id="2.130.10.10:FF:000102">
    <property type="entry name" value="Actin-interacting protein 1"/>
    <property type="match status" value="1"/>
</dbReference>
<evidence type="ECO:0000256" key="3">
    <source>
        <dbReference type="ARBA" id="ARBA00038366"/>
    </source>
</evidence>
<evidence type="ECO:0000313" key="5">
    <source>
        <dbReference type="EMBL" id="EPQ64657.1"/>
    </source>
</evidence>
<feature type="repeat" description="WD" evidence="4">
    <location>
        <begin position="185"/>
        <end position="217"/>
    </location>
</feature>
<dbReference type="AlphaFoldDB" id="A0A656KNV8"/>
<reference evidence="6" key="1">
    <citation type="journal article" date="2013" name="Nat. Genet.">
        <title>The wheat powdery mildew genome shows the unique evolution of an obligate biotroph.</title>
        <authorList>
            <person name="Wicker T."/>
            <person name="Oberhaensli S."/>
            <person name="Parlange F."/>
            <person name="Buchmann J.P."/>
            <person name="Shatalina M."/>
            <person name="Roffler S."/>
            <person name="Ben-David R."/>
            <person name="Dolezel J."/>
            <person name="Simkova H."/>
            <person name="Schulze-Lefert P."/>
            <person name="Spanu P.D."/>
            <person name="Bruggmann R."/>
            <person name="Amselem J."/>
            <person name="Quesneville H."/>
            <person name="Ver Loren van Themaat E."/>
            <person name="Paape T."/>
            <person name="Shimizu K.K."/>
            <person name="Keller B."/>
        </authorList>
    </citation>
    <scope>NUCLEOTIDE SEQUENCE [LARGE SCALE GENOMIC DNA]</scope>
    <source>
        <strain evidence="6">96224</strain>
    </source>
</reference>
<accession>A0A656KNV8</accession>
<dbReference type="Gene3D" id="2.130.10.10">
    <property type="entry name" value="YVTN repeat-like/Quinoprotein amine dehydrogenase"/>
    <property type="match status" value="2"/>
</dbReference>
<dbReference type="InterPro" id="IPR020472">
    <property type="entry name" value="WD40_PAC1"/>
</dbReference>
<keyword evidence="2" id="KW-0677">Repeat</keyword>
<evidence type="ECO:0000313" key="6">
    <source>
        <dbReference type="Proteomes" id="UP000053110"/>
    </source>
</evidence>
<feature type="repeat" description="WD" evidence="4">
    <location>
        <begin position="322"/>
        <end position="359"/>
    </location>
</feature>
<dbReference type="SUPFAM" id="SSF50960">
    <property type="entry name" value="TolB, C-terminal domain"/>
    <property type="match status" value="1"/>
</dbReference>
<dbReference type="PANTHER" id="PTHR19856:SF0">
    <property type="entry name" value="WD REPEAT-CONTAINING PROTEIN 1"/>
    <property type="match status" value="1"/>
</dbReference>
<feature type="repeat" description="WD" evidence="4">
    <location>
        <begin position="229"/>
        <end position="270"/>
    </location>
</feature>
<dbReference type="InterPro" id="IPR019775">
    <property type="entry name" value="WD40_repeat_CS"/>
</dbReference>
<dbReference type="SMART" id="SM00320">
    <property type="entry name" value="WD40"/>
    <property type="match status" value="10"/>
</dbReference>
<dbReference type="FunFam" id="2.130.10.10:FF:000167">
    <property type="entry name" value="Actin-interacting protein 1"/>
    <property type="match status" value="1"/>
</dbReference>
<gene>
    <name evidence="5" type="ORF">BGT96224_5107</name>
</gene>
<keyword evidence="1 4" id="KW-0853">WD repeat</keyword>
<dbReference type="PROSITE" id="PS50082">
    <property type="entry name" value="WD_REPEATS_2"/>
    <property type="match status" value="6"/>
</dbReference>
<dbReference type="PRINTS" id="PR00320">
    <property type="entry name" value="GPROTEINBRPT"/>
</dbReference>
<protein>
    <submittedName>
        <fullName evidence="5">Actin cortical patch component</fullName>
    </submittedName>
</protein>
<dbReference type="GO" id="GO:0030864">
    <property type="term" value="C:cortical actin cytoskeleton"/>
    <property type="evidence" value="ECO:0007669"/>
    <property type="project" value="TreeGrafter"/>
</dbReference>
<dbReference type="PROSITE" id="PS00678">
    <property type="entry name" value="WD_REPEATS_1"/>
    <property type="match status" value="3"/>
</dbReference>
<dbReference type="InterPro" id="IPR001680">
    <property type="entry name" value="WD40_rpt"/>
</dbReference>
<feature type="repeat" description="WD" evidence="4">
    <location>
        <begin position="573"/>
        <end position="610"/>
    </location>
</feature>
<evidence type="ECO:0000256" key="1">
    <source>
        <dbReference type="ARBA" id="ARBA00022574"/>
    </source>
</evidence>
<organism evidence="5 6">
    <name type="scientific">Blumeria graminis f. sp. tritici 96224</name>
    <dbReference type="NCBI Taxonomy" id="1268274"/>
    <lineage>
        <taxon>Eukaryota</taxon>
        <taxon>Fungi</taxon>
        <taxon>Dikarya</taxon>
        <taxon>Ascomycota</taxon>
        <taxon>Pezizomycotina</taxon>
        <taxon>Leotiomycetes</taxon>
        <taxon>Erysiphales</taxon>
        <taxon>Erysiphaceae</taxon>
        <taxon>Blumeria</taxon>
    </lineage>
</organism>
<dbReference type="Pfam" id="PF00400">
    <property type="entry name" value="WD40"/>
    <property type="match status" value="6"/>
</dbReference>
<dbReference type="PANTHER" id="PTHR19856">
    <property type="entry name" value="WD-REPEATCONTAINING PROTEIN WDR1"/>
    <property type="match status" value="1"/>
</dbReference>
<evidence type="ECO:0000256" key="2">
    <source>
        <dbReference type="ARBA" id="ARBA00022737"/>
    </source>
</evidence>
<dbReference type="GO" id="GO:0030042">
    <property type="term" value="P:actin filament depolymerization"/>
    <property type="evidence" value="ECO:0007669"/>
    <property type="project" value="TreeGrafter"/>
</dbReference>
<dbReference type="InterPro" id="IPR036322">
    <property type="entry name" value="WD40_repeat_dom_sf"/>
</dbReference>
<comment type="similarity">
    <text evidence="3">Belongs to the WD repeat AIP1 family.</text>
</comment>